<feature type="domain" description="Recombinase zinc beta ribbon" evidence="1">
    <location>
        <begin position="18"/>
        <end position="54"/>
    </location>
</feature>
<organism evidence="2 3">
    <name type="scientific">Reyranella humidisoli</name>
    <dbReference type="NCBI Taxonomy" id="2849149"/>
    <lineage>
        <taxon>Bacteria</taxon>
        <taxon>Pseudomonadati</taxon>
        <taxon>Pseudomonadota</taxon>
        <taxon>Alphaproteobacteria</taxon>
        <taxon>Hyphomicrobiales</taxon>
        <taxon>Reyranellaceae</taxon>
        <taxon>Reyranella</taxon>
    </lineage>
</organism>
<dbReference type="EMBL" id="JAHOPB010000001">
    <property type="protein sequence ID" value="MBU8873710.1"/>
    <property type="molecule type" value="Genomic_DNA"/>
</dbReference>
<evidence type="ECO:0000313" key="3">
    <source>
        <dbReference type="Proteomes" id="UP000727907"/>
    </source>
</evidence>
<evidence type="ECO:0000259" key="1">
    <source>
        <dbReference type="Pfam" id="PF13408"/>
    </source>
</evidence>
<reference evidence="2 3" key="1">
    <citation type="submission" date="2021-06" db="EMBL/GenBank/DDBJ databases">
        <authorList>
            <person name="Lee D.H."/>
        </authorList>
    </citation>
    <scope>NUCLEOTIDE SEQUENCE [LARGE SCALE GENOMIC DNA]</scope>
    <source>
        <strain evidence="2 3">MMS21-HV4-11</strain>
    </source>
</reference>
<keyword evidence="3" id="KW-1185">Reference proteome</keyword>
<proteinExistence type="predicted"/>
<sequence length="71" mass="7567">MRAPKFIAPRNVNGPTMLVSVVRCGGCGSAMIPNTGKGGTYRYYSCSQAMKQGRPHVPAGASVWTASTTWF</sequence>
<dbReference type="Pfam" id="PF13408">
    <property type="entry name" value="Zn_ribbon_recom"/>
    <property type="match status" value="1"/>
</dbReference>
<gene>
    <name evidence="2" type="ORF">KQ910_08035</name>
</gene>
<dbReference type="Proteomes" id="UP000727907">
    <property type="component" value="Unassembled WGS sequence"/>
</dbReference>
<name>A0ABS6II92_9HYPH</name>
<evidence type="ECO:0000313" key="2">
    <source>
        <dbReference type="EMBL" id="MBU8873710.1"/>
    </source>
</evidence>
<protein>
    <submittedName>
        <fullName evidence="2">Zinc ribbon domain-containing protein</fullName>
    </submittedName>
</protein>
<dbReference type="InterPro" id="IPR025827">
    <property type="entry name" value="Zn_ribbon_recom_dom"/>
</dbReference>
<accession>A0ABS6II92</accession>
<comment type="caution">
    <text evidence="2">The sequence shown here is derived from an EMBL/GenBank/DDBJ whole genome shotgun (WGS) entry which is preliminary data.</text>
</comment>